<reference evidence="1 2" key="2">
    <citation type="journal article" date="2017" name="Front. Plant Sci.">
        <title>Gene Classification and Mining of Molecular Markers Useful in Red Clover (Trifolium pratense) Breeding.</title>
        <authorList>
            <person name="Istvanek J."/>
            <person name="Dluhosova J."/>
            <person name="Dluhos P."/>
            <person name="Patkova L."/>
            <person name="Nedelnik J."/>
            <person name="Repkova J."/>
        </authorList>
    </citation>
    <scope>NUCLEOTIDE SEQUENCE [LARGE SCALE GENOMIC DNA]</scope>
    <source>
        <strain evidence="2">cv. Tatra</strain>
        <tissue evidence="1">Young leaves</tissue>
    </source>
</reference>
<dbReference type="EMBL" id="ASHM01072654">
    <property type="protein sequence ID" value="PNX55755.1"/>
    <property type="molecule type" value="Genomic_DNA"/>
</dbReference>
<dbReference type="Proteomes" id="UP000236291">
    <property type="component" value="Unassembled WGS sequence"/>
</dbReference>
<protein>
    <submittedName>
        <fullName evidence="1">Uncharacterized protein</fullName>
    </submittedName>
</protein>
<sequence>VTHQKQQFKDIRPPDNLQCNISVDLISSSAQSDDLTLEDLETKER</sequence>
<organism evidence="1 2">
    <name type="scientific">Trifolium pratense</name>
    <name type="common">Red clover</name>
    <dbReference type="NCBI Taxonomy" id="57577"/>
    <lineage>
        <taxon>Eukaryota</taxon>
        <taxon>Viridiplantae</taxon>
        <taxon>Streptophyta</taxon>
        <taxon>Embryophyta</taxon>
        <taxon>Tracheophyta</taxon>
        <taxon>Spermatophyta</taxon>
        <taxon>Magnoliopsida</taxon>
        <taxon>eudicotyledons</taxon>
        <taxon>Gunneridae</taxon>
        <taxon>Pentapetalae</taxon>
        <taxon>rosids</taxon>
        <taxon>fabids</taxon>
        <taxon>Fabales</taxon>
        <taxon>Fabaceae</taxon>
        <taxon>Papilionoideae</taxon>
        <taxon>50 kb inversion clade</taxon>
        <taxon>NPAAA clade</taxon>
        <taxon>Hologalegina</taxon>
        <taxon>IRL clade</taxon>
        <taxon>Trifolieae</taxon>
        <taxon>Trifolium</taxon>
    </lineage>
</organism>
<dbReference type="AlphaFoldDB" id="A0A2K3JNY8"/>
<name>A0A2K3JNY8_TRIPR</name>
<accession>A0A2K3JNY8</accession>
<gene>
    <name evidence="1" type="ORF">L195_g049385</name>
</gene>
<evidence type="ECO:0000313" key="2">
    <source>
        <dbReference type="Proteomes" id="UP000236291"/>
    </source>
</evidence>
<reference evidence="1 2" key="1">
    <citation type="journal article" date="2014" name="Am. J. Bot.">
        <title>Genome assembly and annotation for red clover (Trifolium pratense; Fabaceae).</title>
        <authorList>
            <person name="Istvanek J."/>
            <person name="Jaros M."/>
            <person name="Krenek A."/>
            <person name="Repkova J."/>
        </authorList>
    </citation>
    <scope>NUCLEOTIDE SEQUENCE [LARGE SCALE GENOMIC DNA]</scope>
    <source>
        <strain evidence="2">cv. Tatra</strain>
        <tissue evidence="1">Young leaves</tissue>
    </source>
</reference>
<feature type="non-terminal residue" evidence="1">
    <location>
        <position position="1"/>
    </location>
</feature>
<evidence type="ECO:0000313" key="1">
    <source>
        <dbReference type="EMBL" id="PNX55755.1"/>
    </source>
</evidence>
<proteinExistence type="predicted"/>
<comment type="caution">
    <text evidence="1">The sequence shown here is derived from an EMBL/GenBank/DDBJ whole genome shotgun (WGS) entry which is preliminary data.</text>
</comment>